<proteinExistence type="predicted"/>
<evidence type="ECO:0000313" key="3">
    <source>
        <dbReference type="Proteomes" id="UP001153269"/>
    </source>
</evidence>
<evidence type="ECO:0000256" key="1">
    <source>
        <dbReference type="SAM" id="MobiDB-lite"/>
    </source>
</evidence>
<comment type="caution">
    <text evidence="2">The sequence shown here is derived from an EMBL/GenBank/DDBJ whole genome shotgun (WGS) entry which is preliminary data.</text>
</comment>
<protein>
    <submittedName>
        <fullName evidence="2">Uncharacterized protein</fullName>
    </submittedName>
</protein>
<dbReference type="AlphaFoldDB" id="A0A9N7VAF4"/>
<gene>
    <name evidence="2" type="ORF">PLEPLA_LOCUS33598</name>
</gene>
<keyword evidence="3" id="KW-1185">Reference proteome</keyword>
<name>A0A9N7VAF4_PLEPL</name>
<organism evidence="2 3">
    <name type="scientific">Pleuronectes platessa</name>
    <name type="common">European plaice</name>
    <dbReference type="NCBI Taxonomy" id="8262"/>
    <lineage>
        <taxon>Eukaryota</taxon>
        <taxon>Metazoa</taxon>
        <taxon>Chordata</taxon>
        <taxon>Craniata</taxon>
        <taxon>Vertebrata</taxon>
        <taxon>Euteleostomi</taxon>
        <taxon>Actinopterygii</taxon>
        <taxon>Neopterygii</taxon>
        <taxon>Teleostei</taxon>
        <taxon>Neoteleostei</taxon>
        <taxon>Acanthomorphata</taxon>
        <taxon>Carangaria</taxon>
        <taxon>Pleuronectiformes</taxon>
        <taxon>Pleuronectoidei</taxon>
        <taxon>Pleuronectidae</taxon>
        <taxon>Pleuronectes</taxon>
    </lineage>
</organism>
<reference evidence="2" key="1">
    <citation type="submission" date="2020-03" db="EMBL/GenBank/DDBJ databases">
        <authorList>
            <person name="Weist P."/>
        </authorList>
    </citation>
    <scope>NUCLEOTIDE SEQUENCE</scope>
</reference>
<feature type="region of interest" description="Disordered" evidence="1">
    <location>
        <begin position="94"/>
        <end position="113"/>
    </location>
</feature>
<dbReference type="Proteomes" id="UP001153269">
    <property type="component" value="Unassembled WGS sequence"/>
</dbReference>
<dbReference type="EMBL" id="CADEAL010003813">
    <property type="protein sequence ID" value="CAB1445855.1"/>
    <property type="molecule type" value="Genomic_DNA"/>
</dbReference>
<accession>A0A9N7VAF4</accession>
<evidence type="ECO:0000313" key="2">
    <source>
        <dbReference type="EMBL" id="CAB1445855.1"/>
    </source>
</evidence>
<sequence>MSRRVEHSEDAGCAAQRETARIYELRQTHNKPQACGRMECVCVDTSNQTFMTGSVLQFKSECPKPHLNVGVSHPRPVKMYGRGLPGWSFKQRSETERCPHLSEEKSGGRRQEEVPVDIQHPCAKRSPGPGAQIHTQRIHSLILPQRHEADFSHNPARACVHVCVRARISSDTLAGAAELERDPLPDPVRAAAPPGTPPLRLDARLLLPNMRSAAASCPRARLSHVAVSVRFPVRSTLLLE</sequence>